<evidence type="ECO:0008006" key="3">
    <source>
        <dbReference type="Google" id="ProtNLM"/>
    </source>
</evidence>
<evidence type="ECO:0000313" key="2">
    <source>
        <dbReference type="Proteomes" id="UP000030944"/>
    </source>
</evidence>
<evidence type="ECO:0000313" key="1">
    <source>
        <dbReference type="EMBL" id="AJA92589.1"/>
    </source>
</evidence>
<gene>
    <name evidence="1" type="ORF">T478_0880</name>
</gene>
<dbReference type="STRING" id="1410606.T478_0880"/>
<dbReference type="Proteomes" id="UP000030944">
    <property type="component" value="Chromosome"/>
</dbReference>
<accession>A0A0A7V0N8</accession>
<proteinExistence type="predicted"/>
<sequence length="125" mass="14760">MMTENEDYEIADLISKISPYIRFIGVISKTGELLSYFRREDLAPLLDQKRTQYQFAQIAIKTELEEQFDDQLGDTEFVWEERTKVQTIAFAISSKRIWITIDKNVIRSEMLRIIDSCLPIVKRYS</sequence>
<reference evidence="1 2" key="1">
    <citation type="journal article" date="2015" name="Proc. Natl. Acad. Sci. U.S.A.">
        <title>Genomic and proteomic characterization of "Candidatus Nitrosopelagicus brevis": An ammonia-oxidizing archaeon from the open ocean.</title>
        <authorList>
            <person name="Santoro A.E."/>
            <person name="Dupont C.L."/>
            <person name="Richter R.A."/>
            <person name="Craig M.T."/>
            <person name="Carini P."/>
            <person name="McIlvin M.R."/>
            <person name="Yang Y."/>
            <person name="Orsi W.D."/>
            <person name="Moran D.M."/>
            <person name="Saito M.A."/>
        </authorList>
    </citation>
    <scope>NUCLEOTIDE SEQUENCE [LARGE SCALE GENOMIC DNA]</scope>
    <source>
        <strain evidence="2">V2</strain>
    </source>
</reference>
<dbReference type="HOGENOM" id="CLU_1976426_0_0_2"/>
<name>A0A0A7V0N8_9ARCH</name>
<dbReference type="KEGG" id="nbv:T478_0880"/>
<dbReference type="AlphaFoldDB" id="A0A0A7V0N8"/>
<organism evidence="1 2">
    <name type="scientific">Candidatus Nitrosopelagicus brevis</name>
    <dbReference type="NCBI Taxonomy" id="1410606"/>
    <lineage>
        <taxon>Archaea</taxon>
        <taxon>Nitrososphaerota</taxon>
    </lineage>
</organism>
<protein>
    <recommendedName>
        <fullName evidence="3">Roadblock/LC7 domain protein</fullName>
    </recommendedName>
</protein>
<dbReference type="EMBL" id="CP007026">
    <property type="protein sequence ID" value="AJA92589.1"/>
    <property type="molecule type" value="Genomic_DNA"/>
</dbReference>